<reference evidence="8" key="1">
    <citation type="journal article" date="2023" name="Mol. Biol. Evol.">
        <title>Third-Generation Sequencing Reveals the Adaptive Role of the Epigenome in Three Deep-Sea Polychaetes.</title>
        <authorList>
            <person name="Perez M."/>
            <person name="Aroh O."/>
            <person name="Sun Y."/>
            <person name="Lan Y."/>
            <person name="Juniper S.K."/>
            <person name="Young C.R."/>
            <person name="Angers B."/>
            <person name="Qian P.Y."/>
        </authorList>
    </citation>
    <scope>NUCLEOTIDE SEQUENCE</scope>
    <source>
        <strain evidence="8">R07B-5</strain>
    </source>
</reference>
<keyword evidence="3 6" id="KW-1133">Transmembrane helix</keyword>
<dbReference type="Gene3D" id="1.20.1070.10">
    <property type="entry name" value="Rhodopsin 7-helix transmembrane proteins"/>
    <property type="match status" value="1"/>
</dbReference>
<dbReference type="InterPro" id="IPR017452">
    <property type="entry name" value="GPCR_Rhodpsn_7TM"/>
</dbReference>
<evidence type="ECO:0000313" key="8">
    <source>
        <dbReference type="EMBL" id="KAK2180196.1"/>
    </source>
</evidence>
<feature type="transmembrane region" description="Helical" evidence="6">
    <location>
        <begin position="118"/>
        <end position="136"/>
    </location>
</feature>
<feature type="transmembrane region" description="Helical" evidence="6">
    <location>
        <begin position="157"/>
        <end position="177"/>
    </location>
</feature>
<dbReference type="PANTHER" id="PTHR46641">
    <property type="entry name" value="FMRFAMIDE RECEPTOR-RELATED"/>
    <property type="match status" value="1"/>
</dbReference>
<sequence length="375" mass="41688">MATFALATVGYDLNVTANGTIIEVAPFSEFYHTAQFVTGLICYPILCALGLVGNTFILIVMSQKSMTTSTNVYLSALAVSDIIKLINDVLYSLTILLLKVSPIAGNRMFGYLYPHAHFVFNMSSCVSSWLTVSVAFERYILVCHPTRSVSLITRQRAVTISVACYVIMTSVAVPSALRYRTVQVAAPDGTNATWLGVELTALWQDGAFVLVYNWLQSSLRSIVPLFILVFVNAFIINALRRTRANKKLASRNKITVMLIVVIVFFLVCIIPDAVMSAFFNLGYVESDNYLVKGVREITDMLLAVNAAINYPLYMIFNKIFRDQFFASFCRATRPGEDKRYSRVSHANHHRGTTAHAKDSISCTNVTKNNVKTDSL</sequence>
<evidence type="ECO:0000259" key="7">
    <source>
        <dbReference type="PROSITE" id="PS50262"/>
    </source>
</evidence>
<proteinExistence type="predicted"/>
<evidence type="ECO:0000256" key="4">
    <source>
        <dbReference type="ARBA" id="ARBA00023136"/>
    </source>
</evidence>
<feature type="transmembrane region" description="Helical" evidence="6">
    <location>
        <begin position="72"/>
        <end position="98"/>
    </location>
</feature>
<dbReference type="PRINTS" id="PR00237">
    <property type="entry name" value="GPCRRHODOPSN"/>
</dbReference>
<keyword evidence="4 6" id="KW-0472">Membrane</keyword>
<dbReference type="GO" id="GO:0016020">
    <property type="term" value="C:membrane"/>
    <property type="evidence" value="ECO:0007669"/>
    <property type="project" value="UniProtKB-SubCell"/>
</dbReference>
<accession>A0AAD9KZD3</accession>
<feature type="transmembrane region" description="Helical" evidence="6">
    <location>
        <begin position="36"/>
        <end position="60"/>
    </location>
</feature>
<keyword evidence="2 6" id="KW-0812">Transmembrane</keyword>
<evidence type="ECO:0000256" key="2">
    <source>
        <dbReference type="ARBA" id="ARBA00022692"/>
    </source>
</evidence>
<dbReference type="EMBL" id="JAODUO010000454">
    <property type="protein sequence ID" value="KAK2180196.1"/>
    <property type="molecule type" value="Genomic_DNA"/>
</dbReference>
<dbReference type="PROSITE" id="PS50262">
    <property type="entry name" value="G_PROTEIN_RECEP_F1_2"/>
    <property type="match status" value="1"/>
</dbReference>
<dbReference type="GO" id="GO:0004930">
    <property type="term" value="F:G protein-coupled receptor activity"/>
    <property type="evidence" value="ECO:0007669"/>
    <property type="project" value="InterPro"/>
</dbReference>
<evidence type="ECO:0000256" key="3">
    <source>
        <dbReference type="ARBA" id="ARBA00022989"/>
    </source>
</evidence>
<dbReference type="Pfam" id="PF00001">
    <property type="entry name" value="7tm_1"/>
    <property type="match status" value="1"/>
</dbReference>
<feature type="transmembrane region" description="Helical" evidence="6">
    <location>
        <begin position="300"/>
        <end position="320"/>
    </location>
</feature>
<dbReference type="AlphaFoldDB" id="A0AAD9KZD3"/>
<name>A0AAD9KZD3_RIDPI</name>
<evidence type="ECO:0000256" key="5">
    <source>
        <dbReference type="SAM" id="MobiDB-lite"/>
    </source>
</evidence>
<dbReference type="PANTHER" id="PTHR46641:SF2">
    <property type="entry name" value="FMRFAMIDE RECEPTOR"/>
    <property type="match status" value="1"/>
</dbReference>
<comment type="caution">
    <text evidence="8">The sequence shown here is derived from an EMBL/GenBank/DDBJ whole genome shotgun (WGS) entry which is preliminary data.</text>
</comment>
<gene>
    <name evidence="8" type="ORF">NP493_455g01013</name>
</gene>
<dbReference type="CDD" id="cd14978">
    <property type="entry name" value="7tmA_FMRFamide_R-like"/>
    <property type="match status" value="1"/>
</dbReference>
<dbReference type="InterPro" id="IPR052954">
    <property type="entry name" value="GPCR-Ligand_Int"/>
</dbReference>
<dbReference type="Proteomes" id="UP001209878">
    <property type="component" value="Unassembled WGS sequence"/>
</dbReference>
<evidence type="ECO:0000256" key="1">
    <source>
        <dbReference type="ARBA" id="ARBA00004370"/>
    </source>
</evidence>
<organism evidence="8 9">
    <name type="scientific">Ridgeia piscesae</name>
    <name type="common">Tubeworm</name>
    <dbReference type="NCBI Taxonomy" id="27915"/>
    <lineage>
        <taxon>Eukaryota</taxon>
        <taxon>Metazoa</taxon>
        <taxon>Spiralia</taxon>
        <taxon>Lophotrochozoa</taxon>
        <taxon>Annelida</taxon>
        <taxon>Polychaeta</taxon>
        <taxon>Sedentaria</taxon>
        <taxon>Canalipalpata</taxon>
        <taxon>Sabellida</taxon>
        <taxon>Siboglinidae</taxon>
        <taxon>Ridgeia</taxon>
    </lineage>
</organism>
<dbReference type="SUPFAM" id="SSF81321">
    <property type="entry name" value="Family A G protein-coupled receptor-like"/>
    <property type="match status" value="1"/>
</dbReference>
<evidence type="ECO:0000313" key="9">
    <source>
        <dbReference type="Proteomes" id="UP001209878"/>
    </source>
</evidence>
<feature type="transmembrane region" description="Helical" evidence="6">
    <location>
        <begin position="256"/>
        <end position="280"/>
    </location>
</feature>
<keyword evidence="9" id="KW-1185">Reference proteome</keyword>
<dbReference type="InterPro" id="IPR000276">
    <property type="entry name" value="GPCR_Rhodpsn"/>
</dbReference>
<feature type="domain" description="G-protein coupled receptors family 1 profile" evidence="7">
    <location>
        <begin position="53"/>
        <end position="313"/>
    </location>
</feature>
<evidence type="ECO:0000256" key="6">
    <source>
        <dbReference type="SAM" id="Phobius"/>
    </source>
</evidence>
<feature type="region of interest" description="Disordered" evidence="5">
    <location>
        <begin position="340"/>
        <end position="359"/>
    </location>
</feature>
<feature type="compositionally biased region" description="Basic residues" evidence="5">
    <location>
        <begin position="341"/>
        <end position="352"/>
    </location>
</feature>
<comment type="subcellular location">
    <subcellularLocation>
        <location evidence="1">Membrane</location>
    </subcellularLocation>
</comment>
<protein>
    <recommendedName>
        <fullName evidence="7">G-protein coupled receptors family 1 profile domain-containing protein</fullName>
    </recommendedName>
</protein>
<feature type="transmembrane region" description="Helical" evidence="6">
    <location>
        <begin position="218"/>
        <end position="236"/>
    </location>
</feature>